<evidence type="ECO:0000313" key="2">
    <source>
        <dbReference type="Proteomes" id="UP000499080"/>
    </source>
</evidence>
<name>A0A4Y2GPV2_ARAVE</name>
<keyword evidence="2" id="KW-1185">Reference proteome</keyword>
<evidence type="ECO:0000313" key="1">
    <source>
        <dbReference type="EMBL" id="GBM54796.1"/>
    </source>
</evidence>
<dbReference type="Proteomes" id="UP000499080">
    <property type="component" value="Unassembled WGS sequence"/>
</dbReference>
<dbReference type="AlphaFoldDB" id="A0A4Y2GPV2"/>
<organism evidence="1 2">
    <name type="scientific">Araneus ventricosus</name>
    <name type="common">Orbweaver spider</name>
    <name type="synonym">Epeira ventricosa</name>
    <dbReference type="NCBI Taxonomy" id="182803"/>
    <lineage>
        <taxon>Eukaryota</taxon>
        <taxon>Metazoa</taxon>
        <taxon>Ecdysozoa</taxon>
        <taxon>Arthropoda</taxon>
        <taxon>Chelicerata</taxon>
        <taxon>Arachnida</taxon>
        <taxon>Araneae</taxon>
        <taxon>Araneomorphae</taxon>
        <taxon>Entelegynae</taxon>
        <taxon>Araneoidea</taxon>
        <taxon>Araneidae</taxon>
        <taxon>Araneus</taxon>
    </lineage>
</organism>
<accession>A0A4Y2GPV2</accession>
<gene>
    <name evidence="1" type="ORF">AVEN_6227_1</name>
</gene>
<comment type="caution">
    <text evidence="1">The sequence shown here is derived from an EMBL/GenBank/DDBJ whole genome shotgun (WGS) entry which is preliminary data.</text>
</comment>
<dbReference type="EMBL" id="BGPR01001475">
    <property type="protein sequence ID" value="GBM54796.1"/>
    <property type="molecule type" value="Genomic_DNA"/>
</dbReference>
<sequence length="103" mass="11039">MANFMLVCLEPGHLITFQLSLRPKSAVEYPVSITTATGMPGVWGFSCGGRTVRTSFGRIRAVDGDVYKDSGLSTRAIAAAIIQRLRVLRQGGSSTVCGYEPNT</sequence>
<protein>
    <submittedName>
        <fullName evidence="1">Uncharacterized protein</fullName>
    </submittedName>
</protein>
<proteinExistence type="predicted"/>
<reference evidence="1 2" key="1">
    <citation type="journal article" date="2019" name="Sci. Rep.">
        <title>Orb-weaving spider Araneus ventricosus genome elucidates the spidroin gene catalogue.</title>
        <authorList>
            <person name="Kono N."/>
            <person name="Nakamura H."/>
            <person name="Ohtoshi R."/>
            <person name="Moran D.A.P."/>
            <person name="Shinohara A."/>
            <person name="Yoshida Y."/>
            <person name="Fujiwara M."/>
            <person name="Mori M."/>
            <person name="Tomita M."/>
            <person name="Arakawa K."/>
        </authorList>
    </citation>
    <scope>NUCLEOTIDE SEQUENCE [LARGE SCALE GENOMIC DNA]</scope>
</reference>